<feature type="region of interest" description="Disordered" evidence="5">
    <location>
        <begin position="637"/>
        <end position="657"/>
    </location>
</feature>
<dbReference type="CDD" id="cd22211">
    <property type="entry name" value="HkD_SF"/>
    <property type="match status" value="1"/>
</dbReference>
<dbReference type="GeneID" id="28953966"/>
<dbReference type="GO" id="GO:0051959">
    <property type="term" value="F:dynein light intermediate chain binding"/>
    <property type="evidence" value="ECO:0007669"/>
    <property type="project" value="TreeGrafter"/>
</dbReference>
<evidence type="ECO:0000256" key="1">
    <source>
        <dbReference type="ARBA" id="ARBA00004496"/>
    </source>
</evidence>
<comment type="subcellular location">
    <subcellularLocation>
        <location evidence="1">Cytoplasm</location>
    </subcellularLocation>
</comment>
<dbReference type="PANTHER" id="PTHR18947:SF28">
    <property type="entry name" value="GIRDIN, ISOFORM A"/>
    <property type="match status" value="1"/>
</dbReference>
<name>A0A0J9WRQ8_FUSO4</name>
<evidence type="ECO:0000313" key="8">
    <source>
        <dbReference type="Proteomes" id="UP000009097"/>
    </source>
</evidence>
<dbReference type="Pfam" id="PF19047">
    <property type="entry name" value="HOOK_N"/>
    <property type="match status" value="1"/>
</dbReference>
<reference evidence="7" key="1">
    <citation type="submission" date="2007-04" db="EMBL/GenBank/DDBJ databases">
        <authorList>
            <consortium name="The Broad Institute Genome Sequencing Platform"/>
            <person name="Birren B."/>
            <person name="Lander E."/>
            <person name="Galagan J."/>
            <person name="Nusbaum C."/>
            <person name="Devon K."/>
            <person name="Ma L.-J."/>
            <person name="Jaffe D."/>
            <person name="Butler J."/>
            <person name="Alvarez P."/>
            <person name="Gnerre S."/>
            <person name="Grabherr M."/>
            <person name="Kleber M."/>
            <person name="Mauceli E."/>
            <person name="Brockman W."/>
            <person name="MacCallum I.A."/>
            <person name="Young S."/>
            <person name="LaButti K."/>
            <person name="DeCaprio D."/>
            <person name="Crawford M."/>
            <person name="Koehrsen M."/>
            <person name="Engels R."/>
            <person name="Montgomery P."/>
            <person name="Pearson M."/>
            <person name="Howarth C."/>
            <person name="Larson L."/>
            <person name="White J."/>
            <person name="O'Leary S."/>
            <person name="Kodira C."/>
            <person name="Zeng Q."/>
            <person name="Yandava C."/>
            <person name="Alvarado L."/>
            <person name="Kistler C."/>
            <person name="Shim W.-B."/>
            <person name="Kang S."/>
            <person name="Woloshuk C."/>
        </authorList>
    </citation>
    <scope>NUCLEOTIDE SEQUENCE</scope>
    <source>
        <strain evidence="7">4287</strain>
    </source>
</reference>
<feature type="domain" description="HOOK N-terminal" evidence="6">
    <location>
        <begin position="20"/>
        <end position="149"/>
    </location>
</feature>
<reference evidence="7" key="2">
    <citation type="journal article" date="2010" name="Nature">
        <title>Comparative genomics reveals mobile pathogenicity chromosomes in Fusarium.</title>
        <authorList>
            <person name="Ma L.J."/>
            <person name="van der Does H.C."/>
            <person name="Borkovich K.A."/>
            <person name="Coleman J.J."/>
            <person name="Daboussi M.J."/>
            <person name="Di Pietro A."/>
            <person name="Dufresne M."/>
            <person name="Freitag M."/>
            <person name="Grabherr M."/>
            <person name="Henrissat B."/>
            <person name="Houterman P.M."/>
            <person name="Kang S."/>
            <person name="Shim W.B."/>
            <person name="Woloshuk C."/>
            <person name="Xie X."/>
            <person name="Xu J.R."/>
            <person name="Antoniw J."/>
            <person name="Baker S.E."/>
            <person name="Bluhm B.H."/>
            <person name="Breakspear A."/>
            <person name="Brown D.W."/>
            <person name="Butchko R.A."/>
            <person name="Chapman S."/>
            <person name="Coulson R."/>
            <person name="Coutinho P.M."/>
            <person name="Danchin E.G."/>
            <person name="Diener A."/>
            <person name="Gale L.R."/>
            <person name="Gardiner D.M."/>
            <person name="Goff S."/>
            <person name="Hammond-Kosack K.E."/>
            <person name="Hilburn K."/>
            <person name="Hua-Van A."/>
            <person name="Jonkers W."/>
            <person name="Kazan K."/>
            <person name="Kodira C.D."/>
            <person name="Koehrsen M."/>
            <person name="Kumar L."/>
            <person name="Lee Y.H."/>
            <person name="Li L."/>
            <person name="Manners J.M."/>
            <person name="Miranda-Saavedra D."/>
            <person name="Mukherjee M."/>
            <person name="Park G."/>
            <person name="Park J."/>
            <person name="Park S.Y."/>
            <person name="Proctor R.H."/>
            <person name="Regev A."/>
            <person name="Ruiz-Roldan M.C."/>
            <person name="Sain D."/>
            <person name="Sakthikumar S."/>
            <person name="Sykes S."/>
            <person name="Schwartz D.C."/>
            <person name="Turgeon B.G."/>
            <person name="Wapinski I."/>
            <person name="Yoder O."/>
            <person name="Young S."/>
            <person name="Zeng Q."/>
            <person name="Zhou S."/>
            <person name="Galagan J."/>
            <person name="Cuomo C.A."/>
            <person name="Kistler H.C."/>
            <person name="Rep M."/>
        </authorList>
    </citation>
    <scope>NUCLEOTIDE SEQUENCE [LARGE SCALE GENOMIC DNA]</scope>
    <source>
        <strain evidence="7">4287</strain>
    </source>
</reference>
<evidence type="ECO:0000259" key="6">
    <source>
        <dbReference type="Pfam" id="PF19047"/>
    </source>
</evidence>
<dbReference type="GO" id="GO:0030705">
    <property type="term" value="P:cytoskeleton-dependent intracellular transport"/>
    <property type="evidence" value="ECO:0007669"/>
    <property type="project" value="InterPro"/>
</dbReference>
<dbReference type="Proteomes" id="UP000009097">
    <property type="component" value="Unassembled WGS sequence"/>
</dbReference>
<evidence type="ECO:0000256" key="3">
    <source>
        <dbReference type="ARBA" id="ARBA00023054"/>
    </source>
</evidence>
<evidence type="ECO:0000256" key="2">
    <source>
        <dbReference type="ARBA" id="ARBA00022490"/>
    </source>
</evidence>
<dbReference type="InterPro" id="IPR043936">
    <property type="entry name" value="HOOK_N"/>
</dbReference>
<dbReference type="AlphaFoldDB" id="A0A0J9WRQ8"/>
<gene>
    <name evidence="7" type="ORF">FOXG_12660</name>
</gene>
<dbReference type="Gene3D" id="1.10.418.10">
    <property type="entry name" value="Calponin-like domain"/>
    <property type="match status" value="1"/>
</dbReference>
<dbReference type="GO" id="GO:0005737">
    <property type="term" value="C:cytoplasm"/>
    <property type="evidence" value="ECO:0007669"/>
    <property type="project" value="UniProtKB-SubCell"/>
</dbReference>
<keyword evidence="2" id="KW-0963">Cytoplasm</keyword>
<protein>
    <recommendedName>
        <fullName evidence="6">HOOK N-terminal domain-containing protein</fullName>
    </recommendedName>
</protein>
<dbReference type="VEuPathDB" id="FungiDB:FOXG_12660"/>
<dbReference type="GO" id="GO:0008017">
    <property type="term" value="F:microtubule binding"/>
    <property type="evidence" value="ECO:0007669"/>
    <property type="project" value="TreeGrafter"/>
</dbReference>
<dbReference type="KEGG" id="fox:FOXG_12660"/>
<evidence type="ECO:0000256" key="5">
    <source>
        <dbReference type="SAM" id="MobiDB-lite"/>
    </source>
</evidence>
<feature type="coiled-coil region" evidence="4">
    <location>
        <begin position="661"/>
        <end position="688"/>
    </location>
</feature>
<feature type="coiled-coil region" evidence="4">
    <location>
        <begin position="375"/>
        <end position="402"/>
    </location>
</feature>
<dbReference type="SUPFAM" id="SSF116907">
    <property type="entry name" value="Hook domain"/>
    <property type="match status" value="1"/>
</dbReference>
<organism evidence="7 8">
    <name type="scientific">Fusarium oxysporum f. sp. lycopersici (strain 4287 / CBS 123668 / FGSC 9935 / NRRL 34936)</name>
    <name type="common">Fusarium vascular wilt of tomato</name>
    <dbReference type="NCBI Taxonomy" id="426428"/>
    <lineage>
        <taxon>Eukaryota</taxon>
        <taxon>Fungi</taxon>
        <taxon>Dikarya</taxon>
        <taxon>Ascomycota</taxon>
        <taxon>Pezizomycotina</taxon>
        <taxon>Sordariomycetes</taxon>
        <taxon>Hypocreomycetidae</taxon>
        <taxon>Hypocreales</taxon>
        <taxon>Nectriaceae</taxon>
        <taxon>Fusarium</taxon>
        <taxon>Fusarium oxysporum species complex</taxon>
    </lineage>
</organism>
<evidence type="ECO:0000313" key="7">
    <source>
        <dbReference type="EMBL" id="KNB12957.1"/>
    </source>
</evidence>
<proteinExistence type="predicted"/>
<feature type="coiled-coil region" evidence="4">
    <location>
        <begin position="244"/>
        <end position="350"/>
    </location>
</feature>
<sequence length="768" mass="87730">MPGYSANAQAALIKAIKRVFEPKRMVESVEDLIDGVTLGLILHQLDPSFDTSALETNSNTSRYLTNKRNIQSIYKGLFRYIRRAVPELACQAKKFDYHAIAENPDAQGISQLLAVMLGVAALGPEAQHYIPRITGLDKHTQAEIMQIIQTIQQDINSSQGDDDVDEAIDAVMEARDIDLLVEEQNAALRSQLDLTKRQLSDYITRLDHLQTSHEELRFDKEKNDRELEVLRKATIDGANNAEMIKNLEIQVHDQMELIARHEETIRRDERIKSQLEAEVLKLTEKCKEAEELRDQATEWKHKAEDLEKKANTAERYKQKLESQQHLVKEVQNLQYEKTELQDQIKILLEDQDRGTRTRKAEDELTKMITQSEQHLWDERSQKNQLIKDIAALEDEVIRLRARQSHDENFIKDLQEQLESGGAAQSAEPGALGVAGNLEDELNDAATEDGQPSQVNLPLELSRLKAENDLLRSTVGSGDTAPLRRELDEEKRQRAHLQKNYNDIFEKHAVLHDQMEALINNMTGEGTKAFLNIKQSLLQCEFELEQSKKREKDLSVQVADQGRELLAAKAQLSALDKEGADALKELKSADVTIISSLKSELDYTREQLSYTIAERDAQQTQLVDALLTKDKLRKEVEEGRELQDINGTGDAPPDPSKKGELIEKLRARLREIREQLERSETDRIDLQRKLKAAHDGEAVAAQKAASDQIIRNLERENALISSAWYDLTSRLQSNHVVLQRRHEAPRSWLNKQRQMVNGQLRFRDSLYLY</sequence>
<dbReference type="GO" id="GO:0031122">
    <property type="term" value="P:cytoplasmic microtubule organization"/>
    <property type="evidence" value="ECO:0007669"/>
    <property type="project" value="TreeGrafter"/>
</dbReference>
<dbReference type="RefSeq" id="XP_018251002.1">
    <property type="nucleotide sequence ID" value="XM_018392487.1"/>
</dbReference>
<evidence type="ECO:0000256" key="4">
    <source>
        <dbReference type="SAM" id="Coils"/>
    </source>
</evidence>
<dbReference type="GO" id="GO:0005815">
    <property type="term" value="C:microtubule organizing center"/>
    <property type="evidence" value="ECO:0007669"/>
    <property type="project" value="TreeGrafter"/>
</dbReference>
<dbReference type="OrthoDB" id="49395at2759"/>
<dbReference type="InterPro" id="IPR036872">
    <property type="entry name" value="CH_dom_sf"/>
</dbReference>
<keyword evidence="3 4" id="KW-0175">Coiled coil</keyword>
<dbReference type="EMBL" id="DS231712">
    <property type="protein sequence ID" value="KNB12957.1"/>
    <property type="molecule type" value="Genomic_DNA"/>
</dbReference>
<accession>A0A0J9WRQ8</accession>
<dbReference type="PANTHER" id="PTHR18947">
    <property type="entry name" value="HOOK PROTEINS"/>
    <property type="match status" value="1"/>
</dbReference>